<comment type="caution">
    <text evidence="1">The sequence shown here is derived from an EMBL/GenBank/DDBJ whole genome shotgun (WGS) entry which is preliminary data.</text>
</comment>
<keyword evidence="2" id="KW-1185">Reference proteome</keyword>
<evidence type="ECO:0000313" key="2">
    <source>
        <dbReference type="Proteomes" id="UP000634136"/>
    </source>
</evidence>
<proteinExistence type="predicted"/>
<sequence>MRSLCIGNPTGSKARMRLMIAWELCQVISKHILNGIPGISKEFKKHKFERVIAQVSQTDAFPLYWESEWV</sequence>
<name>A0A834WYY7_9FABA</name>
<gene>
    <name evidence="1" type="ORF">G2W53_010051</name>
</gene>
<reference evidence="1" key="1">
    <citation type="submission" date="2020-09" db="EMBL/GenBank/DDBJ databases">
        <title>Genome-Enabled Discovery of Anthraquinone Biosynthesis in Senna tora.</title>
        <authorList>
            <person name="Kang S.-H."/>
            <person name="Pandey R.P."/>
            <person name="Lee C.-M."/>
            <person name="Sim J.-S."/>
            <person name="Jeong J.-T."/>
            <person name="Choi B.-S."/>
            <person name="Jung M."/>
            <person name="Ginzburg D."/>
            <person name="Zhao K."/>
            <person name="Won S.Y."/>
            <person name="Oh T.-J."/>
            <person name="Yu Y."/>
            <person name="Kim N.-H."/>
            <person name="Lee O.R."/>
            <person name="Lee T.-H."/>
            <person name="Bashyal P."/>
            <person name="Kim T.-S."/>
            <person name="Lee W.-H."/>
            <person name="Kawkins C."/>
            <person name="Kim C.-K."/>
            <person name="Kim J.S."/>
            <person name="Ahn B.O."/>
            <person name="Rhee S.Y."/>
            <person name="Sohng J.K."/>
        </authorList>
    </citation>
    <scope>NUCLEOTIDE SEQUENCE</scope>
    <source>
        <tissue evidence="1">Leaf</tissue>
    </source>
</reference>
<accession>A0A834WYY7</accession>
<protein>
    <submittedName>
        <fullName evidence="1">Uncharacterized protein</fullName>
    </submittedName>
</protein>
<dbReference type="Proteomes" id="UP000634136">
    <property type="component" value="Unassembled WGS sequence"/>
</dbReference>
<organism evidence="1 2">
    <name type="scientific">Senna tora</name>
    <dbReference type="NCBI Taxonomy" id="362788"/>
    <lineage>
        <taxon>Eukaryota</taxon>
        <taxon>Viridiplantae</taxon>
        <taxon>Streptophyta</taxon>
        <taxon>Embryophyta</taxon>
        <taxon>Tracheophyta</taxon>
        <taxon>Spermatophyta</taxon>
        <taxon>Magnoliopsida</taxon>
        <taxon>eudicotyledons</taxon>
        <taxon>Gunneridae</taxon>
        <taxon>Pentapetalae</taxon>
        <taxon>rosids</taxon>
        <taxon>fabids</taxon>
        <taxon>Fabales</taxon>
        <taxon>Fabaceae</taxon>
        <taxon>Caesalpinioideae</taxon>
        <taxon>Cassia clade</taxon>
        <taxon>Senna</taxon>
    </lineage>
</organism>
<evidence type="ECO:0000313" key="1">
    <source>
        <dbReference type="EMBL" id="KAF7835192.1"/>
    </source>
</evidence>
<dbReference type="EMBL" id="JAAIUW010000004">
    <property type="protein sequence ID" value="KAF7835192.1"/>
    <property type="molecule type" value="Genomic_DNA"/>
</dbReference>
<dbReference type="AlphaFoldDB" id="A0A834WYY7"/>